<dbReference type="Proteomes" id="UP001266305">
    <property type="component" value="Unassembled WGS sequence"/>
</dbReference>
<proteinExistence type="predicted"/>
<name>A0ABQ9U1H6_SAGOE</name>
<reference evidence="1 2" key="1">
    <citation type="submission" date="2023-05" db="EMBL/GenBank/DDBJ databases">
        <title>B98-5 Cell Line De Novo Hybrid Assembly: An Optical Mapping Approach.</title>
        <authorList>
            <person name="Kananen K."/>
            <person name="Auerbach J.A."/>
            <person name="Kautto E."/>
            <person name="Blachly J.S."/>
        </authorList>
    </citation>
    <scope>NUCLEOTIDE SEQUENCE [LARGE SCALE GENOMIC DNA]</scope>
    <source>
        <strain evidence="1">B95-8</strain>
        <tissue evidence="1">Cell line</tissue>
    </source>
</reference>
<accession>A0ABQ9U1H6</accession>
<evidence type="ECO:0000313" key="1">
    <source>
        <dbReference type="EMBL" id="KAK2090903.1"/>
    </source>
</evidence>
<gene>
    <name evidence="1" type="ORF">P7K49_030187</name>
</gene>
<organism evidence="1 2">
    <name type="scientific">Saguinus oedipus</name>
    <name type="common">Cotton-top tamarin</name>
    <name type="synonym">Oedipomidas oedipus</name>
    <dbReference type="NCBI Taxonomy" id="9490"/>
    <lineage>
        <taxon>Eukaryota</taxon>
        <taxon>Metazoa</taxon>
        <taxon>Chordata</taxon>
        <taxon>Craniata</taxon>
        <taxon>Vertebrata</taxon>
        <taxon>Euteleostomi</taxon>
        <taxon>Mammalia</taxon>
        <taxon>Eutheria</taxon>
        <taxon>Euarchontoglires</taxon>
        <taxon>Primates</taxon>
        <taxon>Haplorrhini</taxon>
        <taxon>Platyrrhini</taxon>
        <taxon>Cebidae</taxon>
        <taxon>Callitrichinae</taxon>
        <taxon>Saguinus</taxon>
    </lineage>
</organism>
<dbReference type="EMBL" id="JASSZA010000016">
    <property type="protein sequence ID" value="KAK2090903.1"/>
    <property type="molecule type" value="Genomic_DNA"/>
</dbReference>
<evidence type="ECO:0000313" key="2">
    <source>
        <dbReference type="Proteomes" id="UP001266305"/>
    </source>
</evidence>
<sequence>MVLTCWSVGRKPRLALAFGTVERNPKRLSHCQDLPGTEEWEARHTVLSSRSLWLRERRERQRCTEPAVLPHGE</sequence>
<protein>
    <submittedName>
        <fullName evidence="1">Uncharacterized protein</fullName>
    </submittedName>
</protein>
<keyword evidence="2" id="KW-1185">Reference proteome</keyword>
<comment type="caution">
    <text evidence="1">The sequence shown here is derived from an EMBL/GenBank/DDBJ whole genome shotgun (WGS) entry which is preliminary data.</text>
</comment>